<dbReference type="PANTHER" id="PTHR34978:SF3">
    <property type="entry name" value="SLR0241 PROTEIN"/>
    <property type="match status" value="1"/>
</dbReference>
<sequence>MVNMVLGSILKTSWVVSIVILFILLLRKVMGTRISTKSRQLIWFIILLRLLFPVGPECPISLMNWIPTPDQFIQTILKQNEYTPADQFTQMQNIAPKKDAISKGNTKLFYTQNSFNQHTESQGIKAFTETEPASPLTLTLFFFWSIGCLSSLGISALSVNRFRYINKDLEIKPDLEILKELLYCKEKLQINKNISLMVLPKLNSPVLTGIYHSKVYLPANLIEQISSDERKYILMHELVHWKRKDILWSLILILALSIHWFNPLVWVAAQRIKEDWEMCCDAEVLEIIGKDKAASYGNAILQIVKFQNRQLKGALYQTAFFANKKQTRRRIIMINKFHNGMTNKMTVLALVLCIILGIATLTDAPSYAEKNTYNDSTPSKFQLYDPSYQYFDTLDQFCRYADFSFQLPNYLPTIFEVYDYRINRDDNKSYMTVNYWYNTMGGAMVKGAKEEHFQLKISKTNLLELLAPQLTEAQKQKIILL</sequence>
<feature type="transmembrane region" description="Helical" evidence="1">
    <location>
        <begin position="41"/>
        <end position="62"/>
    </location>
</feature>
<dbReference type="CDD" id="cd07341">
    <property type="entry name" value="M56_BlaR1_MecR1_like"/>
    <property type="match status" value="1"/>
</dbReference>
<feature type="transmembrane region" description="Helical" evidence="1">
    <location>
        <begin position="345"/>
        <end position="362"/>
    </location>
</feature>
<evidence type="ECO:0000313" key="3">
    <source>
        <dbReference type="EMBL" id="QHI72296.1"/>
    </source>
</evidence>
<dbReference type="Proteomes" id="UP000463883">
    <property type="component" value="Chromosome"/>
</dbReference>
<reference evidence="3 4" key="1">
    <citation type="submission" date="2020-01" db="EMBL/GenBank/DDBJ databases">
        <title>Genomic analysis of Aminipila sp. CBA3637.</title>
        <authorList>
            <person name="Kim Y.B."/>
            <person name="Roh S.W."/>
        </authorList>
    </citation>
    <scope>NUCLEOTIDE SEQUENCE [LARGE SCALE GENOMIC DNA]</scope>
    <source>
        <strain evidence="3 4">CBA3637</strain>
    </source>
</reference>
<gene>
    <name evidence="3" type="ORF">Ami3637_07655</name>
</gene>
<dbReference type="RefSeq" id="WP_162362065.1">
    <property type="nucleotide sequence ID" value="NZ_CP047591.1"/>
</dbReference>
<name>A0A6P1MKX6_9FIRM</name>
<feature type="transmembrane region" description="Helical" evidence="1">
    <location>
        <begin position="246"/>
        <end position="268"/>
    </location>
</feature>
<dbReference type="AlphaFoldDB" id="A0A6P1MKX6"/>
<dbReference type="EMBL" id="CP047591">
    <property type="protein sequence ID" value="QHI72296.1"/>
    <property type="molecule type" value="Genomic_DNA"/>
</dbReference>
<dbReference type="KEGG" id="amic:Ami3637_07655"/>
<keyword evidence="4" id="KW-1185">Reference proteome</keyword>
<keyword evidence="1" id="KW-0472">Membrane</keyword>
<evidence type="ECO:0000313" key="4">
    <source>
        <dbReference type="Proteomes" id="UP000463883"/>
    </source>
</evidence>
<dbReference type="InterPro" id="IPR008756">
    <property type="entry name" value="Peptidase_M56"/>
</dbReference>
<dbReference type="PANTHER" id="PTHR34978">
    <property type="entry name" value="POSSIBLE SENSOR-TRANSDUCER PROTEIN BLAR"/>
    <property type="match status" value="1"/>
</dbReference>
<feature type="transmembrane region" description="Helical" evidence="1">
    <location>
        <begin position="141"/>
        <end position="159"/>
    </location>
</feature>
<organism evidence="3 4">
    <name type="scientific">Aminipila terrae</name>
    <dbReference type="NCBI Taxonomy" id="2697030"/>
    <lineage>
        <taxon>Bacteria</taxon>
        <taxon>Bacillati</taxon>
        <taxon>Bacillota</taxon>
        <taxon>Clostridia</taxon>
        <taxon>Peptostreptococcales</taxon>
        <taxon>Anaerovoracaceae</taxon>
        <taxon>Aminipila</taxon>
    </lineage>
</organism>
<evidence type="ECO:0000259" key="2">
    <source>
        <dbReference type="Pfam" id="PF05569"/>
    </source>
</evidence>
<keyword evidence="1" id="KW-0812">Transmembrane</keyword>
<accession>A0A6P1MKX6</accession>
<protein>
    <recommendedName>
        <fullName evidence="2">Peptidase M56 domain-containing protein</fullName>
    </recommendedName>
</protein>
<dbReference type="Pfam" id="PF05569">
    <property type="entry name" value="Peptidase_M56"/>
    <property type="match status" value="1"/>
</dbReference>
<feature type="transmembrane region" description="Helical" evidence="1">
    <location>
        <begin position="12"/>
        <end position="29"/>
    </location>
</feature>
<dbReference type="InterPro" id="IPR052173">
    <property type="entry name" value="Beta-lactam_resp_regulator"/>
</dbReference>
<proteinExistence type="predicted"/>
<keyword evidence="1" id="KW-1133">Transmembrane helix</keyword>
<evidence type="ECO:0000256" key="1">
    <source>
        <dbReference type="SAM" id="Phobius"/>
    </source>
</evidence>
<feature type="domain" description="Peptidase M56" evidence="2">
    <location>
        <begin position="10"/>
        <end position="334"/>
    </location>
</feature>